<protein>
    <recommendedName>
        <fullName evidence="3">PhoP regulatory network protein YrbL</fullName>
    </recommendedName>
</protein>
<comment type="caution">
    <text evidence="1">The sequence shown here is derived from an EMBL/GenBank/DDBJ whole genome shotgun (WGS) entry which is preliminary data.</text>
</comment>
<evidence type="ECO:0008006" key="3">
    <source>
        <dbReference type="Google" id="ProtNLM"/>
    </source>
</evidence>
<proteinExistence type="predicted"/>
<name>A0A7W9EYD6_9RHOB</name>
<dbReference type="AlphaFoldDB" id="A0A7W9EYD6"/>
<dbReference type="InterPro" id="IPR019647">
    <property type="entry name" value="PhoP_reg_network_YrbL"/>
</dbReference>
<sequence length="215" mass="24524">MQNTHTLILDESLFLAQGSGRRVYRHPDQSATIIKIQKPLKVKRFKTLRKLINRHKRRFSSILFSWVEIDEFAAMVARTQHVPQFCSQFRGFVETDKGVGSMFDMILGPDGNIAPTLAQFAAQHPHNETITNAIDALWDDIMYFRALVWDPHFTNVLVAGSLDDGLRLVIVDGLGDRAFVPIKSWSDLVQKKHCEAMRAEMHQKYAEASQKSKSN</sequence>
<gene>
    <name evidence="1" type="ORF">FHS72_002273</name>
</gene>
<dbReference type="Pfam" id="PF10707">
    <property type="entry name" value="YrbL-PhoP_reg"/>
    <property type="match status" value="1"/>
</dbReference>
<dbReference type="Proteomes" id="UP000535415">
    <property type="component" value="Unassembled WGS sequence"/>
</dbReference>
<dbReference type="EMBL" id="JACIJM010000005">
    <property type="protein sequence ID" value="MBB5722647.1"/>
    <property type="molecule type" value="Genomic_DNA"/>
</dbReference>
<dbReference type="RefSeq" id="WP_183529090.1">
    <property type="nucleotide sequence ID" value="NZ_JACIJM010000005.1"/>
</dbReference>
<reference evidence="1 2" key="1">
    <citation type="submission" date="2020-08" db="EMBL/GenBank/DDBJ databases">
        <title>Genomic Encyclopedia of Type Strains, Phase IV (KMG-IV): sequencing the most valuable type-strain genomes for metagenomic binning, comparative biology and taxonomic classification.</title>
        <authorList>
            <person name="Goeker M."/>
        </authorList>
    </citation>
    <scope>NUCLEOTIDE SEQUENCE [LARGE SCALE GENOMIC DNA]</scope>
    <source>
        <strain evidence="1 2">DSM 101064</strain>
    </source>
</reference>
<evidence type="ECO:0000313" key="2">
    <source>
        <dbReference type="Proteomes" id="UP000535415"/>
    </source>
</evidence>
<keyword evidence="2" id="KW-1185">Reference proteome</keyword>
<evidence type="ECO:0000313" key="1">
    <source>
        <dbReference type="EMBL" id="MBB5722647.1"/>
    </source>
</evidence>
<organism evidence="1 2">
    <name type="scientific">Yoonia ponticola</name>
    <dbReference type="NCBI Taxonomy" id="1524255"/>
    <lineage>
        <taxon>Bacteria</taxon>
        <taxon>Pseudomonadati</taxon>
        <taxon>Pseudomonadota</taxon>
        <taxon>Alphaproteobacteria</taxon>
        <taxon>Rhodobacterales</taxon>
        <taxon>Paracoccaceae</taxon>
        <taxon>Yoonia</taxon>
    </lineage>
</organism>
<accession>A0A7W9EYD6</accession>